<sequence length="206" mass="24260">MLVFSLSPYISICRLPITTIDLQLRTKEYSTHKEKEGNLGLHRKKGRRANAEQKPRAMQGRTMLNKGFRQRNYKKLERRRFIVIMTKRRMPLVIKITVWWIKPTLHAPLLTLWGIQKRMLICCWDLNLMNEHSRMVKSQRRRQLLIRSQEISHLQGLNRPLISQSLVPSCFSKQGYIRSNLLKPIFQHQSPPTLGIGFSKFVVSSQ</sequence>
<protein>
    <submittedName>
        <fullName evidence="2">Uncharacterized protein</fullName>
    </submittedName>
</protein>
<gene>
    <name evidence="2" type="ORF">Cgig2_026798</name>
</gene>
<name>A0A9Q1GGJ9_9CARY</name>
<organism evidence="2 3">
    <name type="scientific">Carnegiea gigantea</name>
    <dbReference type="NCBI Taxonomy" id="171969"/>
    <lineage>
        <taxon>Eukaryota</taxon>
        <taxon>Viridiplantae</taxon>
        <taxon>Streptophyta</taxon>
        <taxon>Embryophyta</taxon>
        <taxon>Tracheophyta</taxon>
        <taxon>Spermatophyta</taxon>
        <taxon>Magnoliopsida</taxon>
        <taxon>eudicotyledons</taxon>
        <taxon>Gunneridae</taxon>
        <taxon>Pentapetalae</taxon>
        <taxon>Caryophyllales</taxon>
        <taxon>Cactineae</taxon>
        <taxon>Cactaceae</taxon>
        <taxon>Cactoideae</taxon>
        <taxon>Echinocereeae</taxon>
        <taxon>Carnegiea</taxon>
    </lineage>
</organism>
<dbReference type="Proteomes" id="UP001153076">
    <property type="component" value="Unassembled WGS sequence"/>
</dbReference>
<accession>A0A9Q1GGJ9</accession>
<keyword evidence="3" id="KW-1185">Reference proteome</keyword>
<dbReference type="AlphaFoldDB" id="A0A9Q1GGJ9"/>
<evidence type="ECO:0000313" key="3">
    <source>
        <dbReference type="Proteomes" id="UP001153076"/>
    </source>
</evidence>
<dbReference type="EMBL" id="JAKOGI010003949">
    <property type="protein sequence ID" value="KAJ8420040.1"/>
    <property type="molecule type" value="Genomic_DNA"/>
</dbReference>
<feature type="region of interest" description="Disordered" evidence="1">
    <location>
        <begin position="35"/>
        <end position="57"/>
    </location>
</feature>
<evidence type="ECO:0000256" key="1">
    <source>
        <dbReference type="SAM" id="MobiDB-lite"/>
    </source>
</evidence>
<evidence type="ECO:0000313" key="2">
    <source>
        <dbReference type="EMBL" id="KAJ8420040.1"/>
    </source>
</evidence>
<reference evidence="2" key="1">
    <citation type="submission" date="2022-04" db="EMBL/GenBank/DDBJ databases">
        <title>Carnegiea gigantea Genome sequencing and assembly v2.</title>
        <authorList>
            <person name="Copetti D."/>
            <person name="Sanderson M.J."/>
            <person name="Burquez A."/>
            <person name="Wojciechowski M.F."/>
        </authorList>
    </citation>
    <scope>NUCLEOTIDE SEQUENCE</scope>
    <source>
        <strain evidence="2">SGP5-SGP5p</strain>
        <tissue evidence="2">Aerial part</tissue>
    </source>
</reference>
<proteinExistence type="predicted"/>
<comment type="caution">
    <text evidence="2">The sequence shown here is derived from an EMBL/GenBank/DDBJ whole genome shotgun (WGS) entry which is preliminary data.</text>
</comment>